<name>A0A6M2DHB9_XENCH</name>
<reference evidence="1" key="1">
    <citation type="submission" date="2020-03" db="EMBL/GenBank/DDBJ databases">
        <title>Transcriptomic Profiling of the Digestive Tract of the Rat Flea, Xenopsylla cheopis, Following Blood Feeding and Infection with Yersinia pestis.</title>
        <authorList>
            <person name="Bland D.M."/>
            <person name="Martens C.A."/>
            <person name="Virtaneva K."/>
            <person name="Kanakabandi K."/>
            <person name="Long D."/>
            <person name="Rosenke R."/>
            <person name="Saturday G.A."/>
            <person name="Hoyt F.H."/>
            <person name="Bruno D.P."/>
            <person name="Ribeiro J.M.C."/>
            <person name="Hinnebusch J."/>
        </authorList>
    </citation>
    <scope>NUCLEOTIDE SEQUENCE</scope>
</reference>
<accession>A0A6M2DHB9</accession>
<proteinExistence type="predicted"/>
<dbReference type="AlphaFoldDB" id="A0A6M2DHB9"/>
<protein>
    <submittedName>
        <fullName evidence="1">Putative secreted protein</fullName>
    </submittedName>
</protein>
<sequence length="78" mass="8759">MLPNYLKCSTSFNLLSSISLVDDLVSISSSFLIFRCLFPCHILFQLRRFYPATSIDYSLFSVLGITTRSSAVLSPSWA</sequence>
<organism evidence="1">
    <name type="scientific">Xenopsylla cheopis</name>
    <name type="common">Oriental rat flea</name>
    <name type="synonym">Pulex cheopis</name>
    <dbReference type="NCBI Taxonomy" id="163159"/>
    <lineage>
        <taxon>Eukaryota</taxon>
        <taxon>Metazoa</taxon>
        <taxon>Ecdysozoa</taxon>
        <taxon>Arthropoda</taxon>
        <taxon>Hexapoda</taxon>
        <taxon>Insecta</taxon>
        <taxon>Pterygota</taxon>
        <taxon>Neoptera</taxon>
        <taxon>Endopterygota</taxon>
        <taxon>Siphonaptera</taxon>
        <taxon>Pulicidae</taxon>
        <taxon>Xenopsyllinae</taxon>
        <taxon>Xenopsylla</taxon>
    </lineage>
</organism>
<dbReference type="EMBL" id="GIIL01001750">
    <property type="protein sequence ID" value="NOV45476.1"/>
    <property type="molecule type" value="Transcribed_RNA"/>
</dbReference>
<evidence type="ECO:0000313" key="1">
    <source>
        <dbReference type="EMBL" id="NOV45476.1"/>
    </source>
</evidence>